<dbReference type="GeneID" id="8100316"/>
<feature type="compositionally biased region" description="Pro residues" evidence="1">
    <location>
        <begin position="145"/>
        <end position="154"/>
    </location>
</feature>
<dbReference type="PhylomeDB" id="B8MCK7"/>
<gene>
    <name evidence="2" type="ORF">TSTA_125370</name>
</gene>
<feature type="region of interest" description="Disordered" evidence="1">
    <location>
        <begin position="79"/>
        <end position="163"/>
    </location>
</feature>
<accession>B8MCK7</accession>
<feature type="compositionally biased region" description="Basic and acidic residues" evidence="1">
    <location>
        <begin position="196"/>
        <end position="205"/>
    </location>
</feature>
<keyword evidence="3" id="KW-1185">Reference proteome</keyword>
<protein>
    <submittedName>
        <fullName evidence="2">Uncharacterized protein</fullName>
    </submittedName>
</protein>
<dbReference type="HOGENOM" id="CLU_532209_0_0_1"/>
<dbReference type="eggNOG" id="ENOG502ST4U">
    <property type="taxonomic scope" value="Eukaryota"/>
</dbReference>
<feature type="compositionally biased region" description="Polar residues" evidence="1">
    <location>
        <begin position="114"/>
        <end position="123"/>
    </location>
</feature>
<dbReference type="VEuPathDB" id="FungiDB:TSTA_125370"/>
<evidence type="ECO:0000313" key="3">
    <source>
        <dbReference type="Proteomes" id="UP000001745"/>
    </source>
</evidence>
<evidence type="ECO:0000313" key="2">
    <source>
        <dbReference type="EMBL" id="EED18823.1"/>
    </source>
</evidence>
<dbReference type="AlphaFoldDB" id="B8MCK7"/>
<organism evidence="2 3">
    <name type="scientific">Talaromyces stipitatus (strain ATCC 10500 / CBS 375.48 / QM 6759 / NRRL 1006)</name>
    <name type="common">Penicillium stipitatum</name>
    <dbReference type="NCBI Taxonomy" id="441959"/>
    <lineage>
        <taxon>Eukaryota</taxon>
        <taxon>Fungi</taxon>
        <taxon>Dikarya</taxon>
        <taxon>Ascomycota</taxon>
        <taxon>Pezizomycotina</taxon>
        <taxon>Eurotiomycetes</taxon>
        <taxon>Eurotiomycetidae</taxon>
        <taxon>Eurotiales</taxon>
        <taxon>Trichocomaceae</taxon>
        <taxon>Talaromyces</taxon>
        <taxon>Talaromyces sect. Talaromyces</taxon>
    </lineage>
</organism>
<feature type="region of interest" description="Disordered" evidence="1">
    <location>
        <begin position="177"/>
        <end position="281"/>
    </location>
</feature>
<dbReference type="EMBL" id="EQ962655">
    <property type="protein sequence ID" value="EED18823.1"/>
    <property type="molecule type" value="Genomic_DNA"/>
</dbReference>
<dbReference type="Proteomes" id="UP000001745">
    <property type="component" value="Unassembled WGS sequence"/>
</dbReference>
<dbReference type="InParanoid" id="B8MCK7"/>
<proteinExistence type="predicted"/>
<feature type="compositionally biased region" description="Low complexity" evidence="1">
    <location>
        <begin position="218"/>
        <end position="229"/>
    </location>
</feature>
<dbReference type="STRING" id="441959.B8MCK7"/>
<name>B8MCK7_TALSN</name>
<reference evidence="3" key="1">
    <citation type="journal article" date="2015" name="Genome Announc.">
        <title>Genome sequence of the AIDS-associated pathogen Penicillium marneffei (ATCC18224) and its near taxonomic relative Talaromyces stipitatus (ATCC10500).</title>
        <authorList>
            <person name="Nierman W.C."/>
            <person name="Fedorova-Abrams N.D."/>
            <person name="Andrianopoulos A."/>
        </authorList>
    </citation>
    <scope>NUCLEOTIDE SEQUENCE [LARGE SCALE GENOMIC DNA]</scope>
    <source>
        <strain evidence="3">ATCC 10500 / CBS 375.48 / QM 6759 / NRRL 1006</strain>
    </source>
</reference>
<dbReference type="OrthoDB" id="4226637at2759"/>
<sequence>MLIKHLPLLVHGGARGSGSQFATPPRFQFPDETNGGDAFKGSSGLRQVFSQARHRRYDIISPLRSGRHKPLQISDDEIEDDFDDTKDTSHGVEASTGLDDLFDIPKRSNKRARTSLNLSQSPARISREGTDDVFDEINDSSPFIPDSPPSPPAQNKPRNVMTSPLSQLGFDQQPFNNEFAAPETFDPLSEPQTPDHALEYDDGRSSSRPRFILSANYTPVSTATPSTSTRQNTRKKPTFVLPRSPSPDREDASLSAIPGPFSPVATRSLRRPGRPKSSVTAAYMPGGMAEQLRDWIMETDMKRKATSEQSRQKREDRYSMIGKVHMCENAYLKSSGPVIRAQVKPELAGGKDSLDSEHGSQPMTILLLGVAASRSRTNSTGQSTRDISAQSEKLKPGDIIGVGSGLSWEVEVDSFNVNHKIHNNQTRVGHRVVASSCSKPEDEFEDEDEVNTDIHLTTSTCSTRKTWRVVAEWDLLSQT</sequence>
<evidence type="ECO:0000256" key="1">
    <source>
        <dbReference type="SAM" id="MobiDB-lite"/>
    </source>
</evidence>
<dbReference type="RefSeq" id="XP_002482815.1">
    <property type="nucleotide sequence ID" value="XM_002482770.1"/>
</dbReference>